<sequence length="304" mass="34229">MFFSLVPPRLATSPDEAQRIADVTLQRLEPVDLDGLILYDIDDESDRNPEQRPFPFLPTMDPADYARKNLAKWELPVLVYRAIGKYPENELRSWLGGLDSDRLLSVFVGASSRDKTVATSLRRAYALRSETRPDLLLGGVAIPERHRRRGDEHARLIDKQDNGCSFFVTQVVYDVNAAKDVVSDYHYACVERGISPVPVIFTFSVCGSMKTMRFLQWLGVDVPRWVQNDLRNADDTLDASCEQSLATAVELATFCRRLGMPFGFNVESVSIRRVEIEASVQLAARMRDVLAVASRIESQAGDDR</sequence>
<comment type="caution">
    <text evidence="7">The sequence shown here is derived from an EMBL/GenBank/DDBJ whole genome shotgun (WGS) entry which is preliminary data.</text>
</comment>
<dbReference type="InterPro" id="IPR029041">
    <property type="entry name" value="FAD-linked_oxidoreductase-like"/>
</dbReference>
<evidence type="ECO:0000256" key="5">
    <source>
        <dbReference type="ARBA" id="ARBA00023002"/>
    </source>
</evidence>
<keyword evidence="4 6" id="KW-0274">FAD</keyword>
<reference evidence="7 8" key="1">
    <citation type="submission" date="2018-09" db="EMBL/GenBank/DDBJ databases">
        <title>Isolation, diversity and antifungal activity of actinobacteria from wheat.</title>
        <authorList>
            <person name="Han C."/>
        </authorList>
    </citation>
    <scope>NUCLEOTIDE SEQUENCE [LARGE SCALE GENOMIC DNA]</scope>
    <source>
        <strain evidence="7 8">NEAU-YY265</strain>
    </source>
</reference>
<evidence type="ECO:0000313" key="8">
    <source>
        <dbReference type="Proteomes" id="UP000284057"/>
    </source>
</evidence>
<comment type="similarity">
    <text evidence="6">Belongs to the methylenetetrahydrofolate reductase family.</text>
</comment>
<comment type="pathway">
    <text evidence="2 6">One-carbon metabolism; tetrahydrofolate interconversion.</text>
</comment>
<comment type="cofactor">
    <cofactor evidence="1 6">
        <name>FAD</name>
        <dbReference type="ChEBI" id="CHEBI:57692"/>
    </cofactor>
</comment>
<dbReference type="Pfam" id="PF02219">
    <property type="entry name" value="MTHFR"/>
    <property type="match status" value="1"/>
</dbReference>
<keyword evidence="5 6" id="KW-0560">Oxidoreductase</keyword>
<dbReference type="UniPathway" id="UPA00193"/>
<dbReference type="Proteomes" id="UP000284057">
    <property type="component" value="Unassembled WGS sequence"/>
</dbReference>
<evidence type="ECO:0000256" key="6">
    <source>
        <dbReference type="RuleBase" id="RU003862"/>
    </source>
</evidence>
<keyword evidence="8" id="KW-1185">Reference proteome</keyword>
<dbReference type="AlphaFoldDB" id="A0A418KTK5"/>
<dbReference type="GO" id="GO:0035999">
    <property type="term" value="P:tetrahydrofolate interconversion"/>
    <property type="evidence" value="ECO:0007669"/>
    <property type="project" value="UniProtKB-UniPathway"/>
</dbReference>
<organism evidence="7 8">
    <name type="scientific">Jiangella rhizosphaerae</name>
    <dbReference type="NCBI Taxonomy" id="2293569"/>
    <lineage>
        <taxon>Bacteria</taxon>
        <taxon>Bacillati</taxon>
        <taxon>Actinomycetota</taxon>
        <taxon>Actinomycetes</taxon>
        <taxon>Jiangellales</taxon>
        <taxon>Jiangellaceae</taxon>
        <taxon>Jiangella</taxon>
    </lineage>
</organism>
<name>A0A418KTK5_9ACTN</name>
<evidence type="ECO:0000256" key="1">
    <source>
        <dbReference type="ARBA" id="ARBA00001974"/>
    </source>
</evidence>
<evidence type="ECO:0000256" key="3">
    <source>
        <dbReference type="ARBA" id="ARBA00022630"/>
    </source>
</evidence>
<keyword evidence="3 6" id="KW-0285">Flavoprotein</keyword>
<evidence type="ECO:0000256" key="2">
    <source>
        <dbReference type="ARBA" id="ARBA00004777"/>
    </source>
</evidence>
<accession>A0A418KTK5</accession>
<protein>
    <recommendedName>
        <fullName evidence="6">Methylenetetrahydrofolate reductase</fullName>
    </recommendedName>
</protein>
<dbReference type="InterPro" id="IPR003171">
    <property type="entry name" value="Mehydrof_redctse-like"/>
</dbReference>
<dbReference type="SUPFAM" id="SSF51730">
    <property type="entry name" value="FAD-linked oxidoreductase"/>
    <property type="match status" value="1"/>
</dbReference>
<dbReference type="EMBL" id="QUAL01000078">
    <property type="protein sequence ID" value="RIQ28602.1"/>
    <property type="molecule type" value="Genomic_DNA"/>
</dbReference>
<dbReference type="GO" id="GO:0006555">
    <property type="term" value="P:methionine metabolic process"/>
    <property type="evidence" value="ECO:0007669"/>
    <property type="project" value="InterPro"/>
</dbReference>
<dbReference type="Gene3D" id="3.20.20.220">
    <property type="match status" value="1"/>
</dbReference>
<evidence type="ECO:0000313" key="7">
    <source>
        <dbReference type="EMBL" id="RIQ28602.1"/>
    </source>
</evidence>
<dbReference type="OrthoDB" id="4367389at2"/>
<gene>
    <name evidence="7" type="ORF">DY240_08945</name>
</gene>
<dbReference type="GO" id="GO:0004489">
    <property type="term" value="F:methylenetetrahydrofolate reductase [NAD(P)H] activity"/>
    <property type="evidence" value="ECO:0007669"/>
    <property type="project" value="InterPro"/>
</dbReference>
<proteinExistence type="inferred from homology"/>
<evidence type="ECO:0000256" key="4">
    <source>
        <dbReference type="ARBA" id="ARBA00022827"/>
    </source>
</evidence>